<organism evidence="3 4">
    <name type="scientific">Ignelater luminosus</name>
    <name type="common">Cucubano</name>
    <name type="synonym">Pyrophorus luminosus</name>
    <dbReference type="NCBI Taxonomy" id="2038154"/>
    <lineage>
        <taxon>Eukaryota</taxon>
        <taxon>Metazoa</taxon>
        <taxon>Ecdysozoa</taxon>
        <taxon>Arthropoda</taxon>
        <taxon>Hexapoda</taxon>
        <taxon>Insecta</taxon>
        <taxon>Pterygota</taxon>
        <taxon>Neoptera</taxon>
        <taxon>Endopterygota</taxon>
        <taxon>Coleoptera</taxon>
        <taxon>Polyphaga</taxon>
        <taxon>Elateriformia</taxon>
        <taxon>Elateroidea</taxon>
        <taxon>Elateridae</taxon>
        <taxon>Agrypninae</taxon>
        <taxon>Pyrophorini</taxon>
        <taxon>Ignelater</taxon>
    </lineage>
</organism>
<feature type="region of interest" description="Disordered" evidence="2">
    <location>
        <begin position="322"/>
        <end position="366"/>
    </location>
</feature>
<feature type="compositionally biased region" description="Acidic residues" evidence="2">
    <location>
        <begin position="393"/>
        <end position="403"/>
    </location>
</feature>
<feature type="coiled-coil region" evidence="1">
    <location>
        <begin position="635"/>
        <end position="662"/>
    </location>
</feature>
<dbReference type="AlphaFoldDB" id="A0A8K0D2I6"/>
<evidence type="ECO:0000256" key="2">
    <source>
        <dbReference type="SAM" id="MobiDB-lite"/>
    </source>
</evidence>
<feature type="compositionally biased region" description="Polar residues" evidence="2">
    <location>
        <begin position="750"/>
        <end position="761"/>
    </location>
</feature>
<feature type="compositionally biased region" description="Polar residues" evidence="2">
    <location>
        <begin position="824"/>
        <end position="843"/>
    </location>
</feature>
<feature type="compositionally biased region" description="Basic and acidic residues" evidence="2">
    <location>
        <begin position="762"/>
        <end position="780"/>
    </location>
</feature>
<evidence type="ECO:0000313" key="3">
    <source>
        <dbReference type="EMBL" id="KAF2898223.1"/>
    </source>
</evidence>
<feature type="compositionally biased region" description="Polar residues" evidence="2">
    <location>
        <begin position="187"/>
        <end position="199"/>
    </location>
</feature>
<keyword evidence="4" id="KW-1185">Reference proteome</keyword>
<feature type="compositionally biased region" description="Basic and acidic residues" evidence="2">
    <location>
        <begin position="696"/>
        <end position="707"/>
    </location>
</feature>
<comment type="caution">
    <text evidence="3">The sequence shown here is derived from an EMBL/GenBank/DDBJ whole genome shotgun (WGS) entry which is preliminary data.</text>
</comment>
<feature type="compositionally biased region" description="Basic and acidic residues" evidence="2">
    <location>
        <begin position="723"/>
        <end position="734"/>
    </location>
</feature>
<feature type="region of interest" description="Disordered" evidence="2">
    <location>
        <begin position="796"/>
        <end position="858"/>
    </location>
</feature>
<reference evidence="3" key="1">
    <citation type="submission" date="2019-08" db="EMBL/GenBank/DDBJ databases">
        <title>The genome of the North American firefly Photinus pyralis.</title>
        <authorList>
            <consortium name="Photinus pyralis genome working group"/>
            <person name="Fallon T.R."/>
            <person name="Sander Lower S.E."/>
            <person name="Weng J.-K."/>
        </authorList>
    </citation>
    <scope>NUCLEOTIDE SEQUENCE</scope>
    <source>
        <strain evidence="3">TRF0915ILg1</strain>
        <tissue evidence="3">Whole body</tissue>
    </source>
</reference>
<feature type="region of interest" description="Disordered" evidence="2">
    <location>
        <begin position="587"/>
        <end position="612"/>
    </location>
</feature>
<dbReference type="Proteomes" id="UP000801492">
    <property type="component" value="Unassembled WGS sequence"/>
</dbReference>
<proteinExistence type="predicted"/>
<feature type="compositionally biased region" description="Low complexity" evidence="2">
    <location>
        <begin position="712"/>
        <end position="722"/>
    </location>
</feature>
<feature type="compositionally biased region" description="Basic residues" evidence="2">
    <location>
        <begin position="848"/>
        <end position="858"/>
    </location>
</feature>
<keyword evidence="1" id="KW-0175">Coiled coil</keyword>
<dbReference type="EMBL" id="VTPC01003636">
    <property type="protein sequence ID" value="KAF2898223.1"/>
    <property type="molecule type" value="Genomic_DNA"/>
</dbReference>
<gene>
    <name evidence="3" type="ORF">ILUMI_07951</name>
</gene>
<sequence>MNEPMIRRGRLFKTKAELKKKYSSPVKNNNQSLDRESTLDCRIKPEKQSYETKDICEQNKFNSSDVELRDYNRKTDFRYNRLSLPEMYKTNSVPEFQAELKEVIQRIKSTKIEPTETNKNNNYNYNKYEKKPNKVEKDVKEKLKTLDHNIGKRDNMRSRTKQLELQTVNEKENIFDAFENDRGQPSGKESTPEKTTPQILESEKKEQPSKLFYFGMNEPIQENIITDNAIDHFAATLQSYNHTFPLPNSSGSDISSELEMDESQVSSSGIALQLRPILPKKQLEIPRFSPAAAWKLLSAVESNFTPSSAASDDVPIFIEERIEKLSRPPPPPAIQIGPRSSYDKSGDSGISGDAGPAGFEDNPEGIVDGRNNLQLPLVLNRSQGVSWTPQQDLGEDESSTDEEMQNHRNQMHRSMTPVKFTPKPNVFSLSLPRDNHLSSYISNKNNAQSYVGLQKLKRSVSGVLGNLANKRDSLQSNSFKDQSENWFLSKSAPNSLNNGFNSLEIQNSQKSEETEPSANLVKGRSNTQNVTRIMYLPELDNLYVKKQINQKRQEKARNKELFRERSRSAERTKENYKLALMSKSCENISTQVQSSPEPEDLQDPPKQQDDKLKIHKPKRFTFQSTIRQIERRRLAEKLSREAERKEKQRLSELEAMQRVEEEFQRKRAREKASIRQQLRLFSLDETAWSSLPPNLDIKDDVPARSEPDGAVSSSTSSPTLPSDKIKRASQEIARRKITPSSDSSDDNVRKTQMTQVLSEYRQTQREYKDFRGSPRYRGEYSSEYIKQTTVHPQVTYNMPKASGHQGETEGSSNYRKQFAHGVKTSRSGESTYSDDSQPNNRNYSPKIYRSKKAPISRF</sequence>
<evidence type="ECO:0000313" key="4">
    <source>
        <dbReference type="Proteomes" id="UP000801492"/>
    </source>
</evidence>
<accession>A0A8K0D2I6</accession>
<protein>
    <submittedName>
        <fullName evidence="3">Uncharacterized protein</fullName>
    </submittedName>
</protein>
<evidence type="ECO:0000256" key="1">
    <source>
        <dbReference type="SAM" id="Coils"/>
    </source>
</evidence>
<dbReference type="OrthoDB" id="5917823at2759"/>
<feature type="region of interest" description="Disordered" evidence="2">
    <location>
        <begin position="177"/>
        <end position="203"/>
    </location>
</feature>
<feature type="region of interest" description="Disordered" evidence="2">
    <location>
        <begin position="17"/>
        <end position="38"/>
    </location>
</feature>
<feature type="region of interest" description="Disordered" evidence="2">
    <location>
        <begin position="691"/>
        <end position="781"/>
    </location>
</feature>
<feature type="region of interest" description="Disordered" evidence="2">
    <location>
        <begin position="384"/>
        <end position="403"/>
    </location>
</feature>
<name>A0A8K0D2I6_IGNLU</name>